<dbReference type="GO" id="GO:0007266">
    <property type="term" value="P:Rho protein signal transduction"/>
    <property type="evidence" value="ECO:0000318"/>
    <property type="project" value="GO_Central"/>
</dbReference>
<evidence type="ECO:0000313" key="5">
    <source>
        <dbReference type="EMBL" id="KRH32228.1"/>
    </source>
</evidence>
<keyword evidence="7" id="KW-1185">Reference proteome</keyword>
<dbReference type="GO" id="GO:0005829">
    <property type="term" value="C:cytosol"/>
    <property type="evidence" value="ECO:0000318"/>
    <property type="project" value="GO_Central"/>
</dbReference>
<keyword evidence="3" id="KW-0963">Cytoplasm</keyword>
<dbReference type="GO" id="GO:0016020">
    <property type="term" value="C:membrane"/>
    <property type="evidence" value="ECO:0000318"/>
    <property type="project" value="GO_Central"/>
</dbReference>
<dbReference type="GeneID" id="100803429"/>
<dbReference type="InterPro" id="IPR024792">
    <property type="entry name" value="RhoGDI_dom_sf"/>
</dbReference>
<reference evidence="6" key="2">
    <citation type="submission" date="2018-02" db="UniProtKB">
        <authorList>
            <consortium name="EnsemblPlants"/>
        </authorList>
    </citation>
    <scope>IDENTIFICATION</scope>
    <source>
        <strain evidence="6">Williams 82</strain>
    </source>
</reference>
<organism evidence="5">
    <name type="scientific">Glycine max</name>
    <name type="common">Soybean</name>
    <name type="synonym">Glycine hispida</name>
    <dbReference type="NCBI Taxonomy" id="3847"/>
    <lineage>
        <taxon>Eukaryota</taxon>
        <taxon>Viridiplantae</taxon>
        <taxon>Streptophyta</taxon>
        <taxon>Embryophyta</taxon>
        <taxon>Tracheophyta</taxon>
        <taxon>Spermatophyta</taxon>
        <taxon>Magnoliopsida</taxon>
        <taxon>eudicotyledons</taxon>
        <taxon>Gunneridae</taxon>
        <taxon>Pentapetalae</taxon>
        <taxon>rosids</taxon>
        <taxon>fabids</taxon>
        <taxon>Fabales</taxon>
        <taxon>Fabaceae</taxon>
        <taxon>Papilionoideae</taxon>
        <taxon>50 kb inversion clade</taxon>
        <taxon>NPAAA clade</taxon>
        <taxon>indigoferoid/millettioid clade</taxon>
        <taxon>Phaseoleae</taxon>
        <taxon>Glycine</taxon>
        <taxon>Glycine subgen. Soja</taxon>
    </lineage>
</organism>
<dbReference type="PRINTS" id="PR00492">
    <property type="entry name" value="RHOGDI"/>
</dbReference>
<dbReference type="FunFam" id="2.70.50.30:FF:000002">
    <property type="entry name" value="Rho GDP-dissociation inhibitor 1"/>
    <property type="match status" value="1"/>
</dbReference>
<evidence type="ECO:0000313" key="6">
    <source>
        <dbReference type="EnsemblPlants" id="KRH32228"/>
    </source>
</evidence>
<dbReference type="EMBL" id="CM000843">
    <property type="protein sequence ID" value="KRH32228.1"/>
    <property type="molecule type" value="Genomic_DNA"/>
</dbReference>
<evidence type="ECO:0000256" key="3">
    <source>
        <dbReference type="ARBA" id="ARBA00022490"/>
    </source>
</evidence>
<reference evidence="5" key="3">
    <citation type="submission" date="2018-07" db="EMBL/GenBank/DDBJ databases">
        <title>WGS assembly of Glycine max.</title>
        <authorList>
            <person name="Schmutz J."/>
            <person name="Cannon S."/>
            <person name="Schlueter J."/>
            <person name="Ma J."/>
            <person name="Mitros T."/>
            <person name="Nelson W."/>
            <person name="Hyten D."/>
            <person name="Song Q."/>
            <person name="Thelen J."/>
            <person name="Cheng J."/>
            <person name="Xu D."/>
            <person name="Hellsten U."/>
            <person name="May G."/>
            <person name="Yu Y."/>
            <person name="Sakurai T."/>
            <person name="Umezawa T."/>
            <person name="Bhattacharyya M."/>
            <person name="Sandhu D."/>
            <person name="Valliyodan B."/>
            <person name="Lindquist E."/>
            <person name="Peto M."/>
            <person name="Grant D."/>
            <person name="Shu S."/>
            <person name="Goodstein D."/>
            <person name="Barry K."/>
            <person name="Futrell-Griggs M."/>
            <person name="Abernathy B."/>
            <person name="Du J."/>
            <person name="Tian Z."/>
            <person name="Zhu L."/>
            <person name="Gill N."/>
            <person name="Joshi T."/>
            <person name="Libault M."/>
            <person name="Sethuraman A."/>
            <person name="Zhang X."/>
            <person name="Shinozaki K."/>
            <person name="Nguyen H."/>
            <person name="Wing R."/>
            <person name="Cregan P."/>
            <person name="Specht J."/>
            <person name="Grimwood J."/>
            <person name="Rokhsar D."/>
            <person name="Stacey G."/>
            <person name="Shoemaker R."/>
            <person name="Jackson S."/>
        </authorList>
    </citation>
    <scope>NUCLEOTIDE SEQUENCE</scope>
    <source>
        <tissue evidence="5">Callus</tissue>
    </source>
</reference>
<dbReference type="Gene3D" id="2.70.50.30">
    <property type="entry name" value="Coagulation Factor XIII, subunit A, domain 1"/>
    <property type="match status" value="1"/>
</dbReference>
<feature type="region of interest" description="Disordered" evidence="4">
    <location>
        <begin position="1"/>
        <end position="53"/>
    </location>
</feature>
<dbReference type="AlphaFoldDB" id="A0A0R0I022"/>
<dbReference type="OrthoDB" id="1683373at2759"/>
<name>A0A0R0I022_SOYBN</name>
<reference evidence="5 6" key="1">
    <citation type="journal article" date="2010" name="Nature">
        <title>Genome sequence of the palaeopolyploid soybean.</title>
        <authorList>
            <person name="Schmutz J."/>
            <person name="Cannon S.B."/>
            <person name="Schlueter J."/>
            <person name="Ma J."/>
            <person name="Mitros T."/>
            <person name="Nelson W."/>
            <person name="Hyten D.L."/>
            <person name="Song Q."/>
            <person name="Thelen J.J."/>
            <person name="Cheng J."/>
            <person name="Xu D."/>
            <person name="Hellsten U."/>
            <person name="May G.D."/>
            <person name="Yu Y."/>
            <person name="Sakurai T."/>
            <person name="Umezawa T."/>
            <person name="Bhattacharyya M.K."/>
            <person name="Sandhu D."/>
            <person name="Valliyodan B."/>
            <person name="Lindquist E."/>
            <person name="Peto M."/>
            <person name="Grant D."/>
            <person name="Shu S."/>
            <person name="Goodstein D."/>
            <person name="Barry K."/>
            <person name="Futrell-Griggs M."/>
            <person name="Abernathy B."/>
            <person name="Du J."/>
            <person name="Tian Z."/>
            <person name="Zhu L."/>
            <person name="Gill N."/>
            <person name="Joshi T."/>
            <person name="Libault M."/>
            <person name="Sethuraman A."/>
            <person name="Zhang X.-C."/>
            <person name="Shinozaki K."/>
            <person name="Nguyen H.T."/>
            <person name="Wing R.A."/>
            <person name="Cregan P."/>
            <person name="Specht J."/>
            <person name="Grimwood J."/>
            <person name="Rokhsar D."/>
            <person name="Stacey G."/>
            <person name="Shoemaker R.C."/>
            <person name="Jackson S.A."/>
        </authorList>
    </citation>
    <scope>NUCLEOTIDE SEQUENCE [LARGE SCALE GENOMIC DNA]</scope>
    <source>
        <strain evidence="6">cv. Williams 82</strain>
        <tissue evidence="5">Callus</tissue>
    </source>
</reference>
<evidence type="ECO:0000256" key="2">
    <source>
        <dbReference type="ARBA" id="ARBA00009758"/>
    </source>
</evidence>
<dbReference type="InterPro" id="IPR014756">
    <property type="entry name" value="Ig_E-set"/>
</dbReference>
<dbReference type="RefSeq" id="XP_006588690.1">
    <property type="nucleotide sequence ID" value="XM_006588627.4"/>
</dbReference>
<accession>A0A0R0I022</accession>
<evidence type="ECO:0008006" key="8">
    <source>
        <dbReference type="Google" id="ProtNLM"/>
    </source>
</evidence>
<comment type="similarity">
    <text evidence="2">Belongs to the Rho GDI family.</text>
</comment>
<gene>
    <name evidence="6" type="primary">LOC100803429</name>
    <name evidence="5" type="ORF">GLYMA_10G039300</name>
</gene>
<feature type="compositionally biased region" description="Polar residues" evidence="4">
    <location>
        <begin position="15"/>
        <end position="30"/>
    </location>
</feature>
<comment type="subcellular location">
    <subcellularLocation>
        <location evidence="1">Cytoplasm</location>
    </subcellularLocation>
</comment>
<dbReference type="STRING" id="3847.A0A0R0I022"/>
<feature type="compositionally biased region" description="Acidic residues" evidence="4">
    <location>
        <begin position="40"/>
        <end position="52"/>
    </location>
</feature>
<dbReference type="SMR" id="A0A0R0I022"/>
<dbReference type="InterPro" id="IPR000406">
    <property type="entry name" value="Rho_GDI"/>
</dbReference>
<dbReference type="Gramene" id="KRH32228">
    <property type="protein sequence ID" value="KRH32228"/>
    <property type="gene ID" value="GLYMA_10G039300"/>
</dbReference>
<evidence type="ECO:0000256" key="1">
    <source>
        <dbReference type="ARBA" id="ARBA00004496"/>
    </source>
</evidence>
<evidence type="ECO:0000256" key="4">
    <source>
        <dbReference type="SAM" id="MobiDB-lite"/>
    </source>
</evidence>
<dbReference type="ExpressionAtlas" id="A0A0R0I022">
    <property type="expression patterns" value="baseline and differential"/>
</dbReference>
<dbReference type="Proteomes" id="UP000008827">
    <property type="component" value="Chromosome 10"/>
</dbReference>
<protein>
    <recommendedName>
        <fullName evidence="8">Rho GDP-dissociation inhibitor 1</fullName>
    </recommendedName>
</protein>
<dbReference type="GO" id="GO:0005094">
    <property type="term" value="F:Rho GDP-dissociation inhibitor activity"/>
    <property type="evidence" value="ECO:0000318"/>
    <property type="project" value="GO_Central"/>
</dbReference>
<proteinExistence type="inferred from homology"/>
<sequence length="264" mass="30048">MEGANWRITDEEAGPSSSSGIASTKQQNPPETFHHRKEAEEEEETEEEEEEDVCQHKNITFVPGPLLSLKDQIEKDKEDESLRRWKEKLLGCMESDLDGQIHPEVKFHSIGIISEDFGEVITSLSVDESQNGHILFTLREGSHYQLKLKFSVLHNIVSGLTYCNTVWKGGLQVDQSKGMLGTFAPQKEPYVHALKEDITPSGVLARGVYSAKIKFEDDDRRCHMELKYSLEIKKRGCGSLILDQNNIIEVPLLRDSKINRRLQR</sequence>
<dbReference type="PANTHER" id="PTHR10980">
    <property type="entry name" value="RHO GDP-DISSOCIATION INHIBITOR"/>
    <property type="match status" value="1"/>
</dbReference>
<evidence type="ECO:0000313" key="7">
    <source>
        <dbReference type="Proteomes" id="UP000008827"/>
    </source>
</evidence>
<dbReference type="EnsemblPlants" id="KRH32228">
    <property type="protein sequence ID" value="KRH32228"/>
    <property type="gene ID" value="GLYMA_10G039300"/>
</dbReference>
<dbReference type="Pfam" id="PF02115">
    <property type="entry name" value="Rho_GDI"/>
    <property type="match status" value="1"/>
</dbReference>
<dbReference type="SUPFAM" id="SSF81296">
    <property type="entry name" value="E set domains"/>
    <property type="match status" value="1"/>
</dbReference>
<dbReference type="PANTHER" id="PTHR10980:SF49">
    <property type="entry name" value="RHO GDP-DISSOCIATION INHIBITOR 1-LIKE"/>
    <property type="match status" value="1"/>
</dbReference>
<dbReference type="PaxDb" id="3847-GLYMA10G04510.2"/>